<keyword evidence="3" id="KW-0482">Metalloprotease</keyword>
<keyword evidence="4" id="KW-1185">Reference proteome</keyword>
<sequence>MSNVDTRRSGLIRPVAELVGLTVVAFLVSLVAGVAFIVPMFVLGYGIETTGVLIGSTAAGQVAFLGVGYAYSRLRDISVSIARPSGRQLLVALGGTVAALVVATLLSVLLTVLDLLPQSVIGDIATRNPTFLLGLAALSVVLVAPAEEWLFRGVIQGRLRQRVGPTPAIAGSSLLFGSMHLVNYSGSLLPVFAGASLIVVVGCVFGALYEYTDNLAVPIVTHATYNVVLLILSYLSI</sequence>
<evidence type="ECO:0000259" key="2">
    <source>
        <dbReference type="Pfam" id="PF02517"/>
    </source>
</evidence>
<organism evidence="3 4">
    <name type="scientific">Halogeometricum salsisoli</name>
    <dbReference type="NCBI Taxonomy" id="2950536"/>
    <lineage>
        <taxon>Archaea</taxon>
        <taxon>Methanobacteriati</taxon>
        <taxon>Methanobacteriota</taxon>
        <taxon>Stenosarchaea group</taxon>
        <taxon>Halobacteria</taxon>
        <taxon>Halobacteriales</taxon>
        <taxon>Haloferacaceae</taxon>
        <taxon>Halogeometricum</taxon>
    </lineage>
</organism>
<dbReference type="InterPro" id="IPR003675">
    <property type="entry name" value="Rce1/LyrA-like_dom"/>
</dbReference>
<evidence type="ECO:0000313" key="3">
    <source>
        <dbReference type="EMBL" id="MDS0300998.1"/>
    </source>
</evidence>
<comment type="caution">
    <text evidence="3">The sequence shown here is derived from an EMBL/GenBank/DDBJ whole genome shotgun (WGS) entry which is preliminary data.</text>
</comment>
<dbReference type="RefSeq" id="WP_310925923.1">
    <property type="nucleotide sequence ID" value="NZ_JAMQOP010000005.1"/>
</dbReference>
<gene>
    <name evidence="3" type="ORF">NDI76_19835</name>
</gene>
<dbReference type="InterPro" id="IPR052710">
    <property type="entry name" value="CAAX_protease"/>
</dbReference>
<reference evidence="3 4" key="1">
    <citation type="submission" date="2022-06" db="EMBL/GenBank/DDBJ databases">
        <title>Halogeometricum sp. a new haloarchaeum isolate from saline soil.</title>
        <authorList>
            <person name="Strakova D."/>
            <person name="Galisteo C."/>
            <person name="Sanchez-Porro C."/>
            <person name="Ventosa A."/>
        </authorList>
    </citation>
    <scope>NUCLEOTIDE SEQUENCE [LARGE SCALE GENOMIC DNA]</scope>
    <source>
        <strain evidence="3 4">S1BR25-6</strain>
    </source>
</reference>
<feature type="transmembrane region" description="Helical" evidence="1">
    <location>
        <begin position="51"/>
        <end position="69"/>
    </location>
</feature>
<keyword evidence="1" id="KW-0812">Transmembrane</keyword>
<dbReference type="Pfam" id="PF02517">
    <property type="entry name" value="Rce1-like"/>
    <property type="match status" value="1"/>
</dbReference>
<keyword evidence="1" id="KW-1133">Transmembrane helix</keyword>
<evidence type="ECO:0000313" key="4">
    <source>
        <dbReference type="Proteomes" id="UP001257060"/>
    </source>
</evidence>
<keyword evidence="3" id="KW-0645">Protease</keyword>
<evidence type="ECO:0000256" key="1">
    <source>
        <dbReference type="SAM" id="Phobius"/>
    </source>
</evidence>
<dbReference type="Proteomes" id="UP001257060">
    <property type="component" value="Unassembled WGS sequence"/>
</dbReference>
<protein>
    <submittedName>
        <fullName evidence="3">CPBP family intramembrane metalloprotease</fullName>
    </submittedName>
</protein>
<feature type="transmembrane region" description="Helical" evidence="1">
    <location>
        <begin position="215"/>
        <end position="235"/>
    </location>
</feature>
<feature type="transmembrane region" description="Helical" evidence="1">
    <location>
        <begin position="21"/>
        <end position="45"/>
    </location>
</feature>
<dbReference type="GO" id="GO:0008237">
    <property type="term" value="F:metallopeptidase activity"/>
    <property type="evidence" value="ECO:0007669"/>
    <property type="project" value="UniProtKB-KW"/>
</dbReference>
<accession>A0ABU2GLR2</accession>
<keyword evidence="1" id="KW-0472">Membrane</keyword>
<dbReference type="PANTHER" id="PTHR36435:SF1">
    <property type="entry name" value="CAAX AMINO TERMINAL PROTEASE FAMILY PROTEIN"/>
    <property type="match status" value="1"/>
</dbReference>
<name>A0ABU2GLR2_9EURY</name>
<proteinExistence type="predicted"/>
<feature type="transmembrane region" description="Helical" evidence="1">
    <location>
        <begin position="89"/>
        <end position="110"/>
    </location>
</feature>
<keyword evidence="3" id="KW-0378">Hydrolase</keyword>
<feature type="transmembrane region" description="Helical" evidence="1">
    <location>
        <begin position="130"/>
        <end position="151"/>
    </location>
</feature>
<dbReference type="EMBL" id="JAMQOP010000005">
    <property type="protein sequence ID" value="MDS0300998.1"/>
    <property type="molecule type" value="Genomic_DNA"/>
</dbReference>
<feature type="transmembrane region" description="Helical" evidence="1">
    <location>
        <begin position="188"/>
        <end position="208"/>
    </location>
</feature>
<dbReference type="PANTHER" id="PTHR36435">
    <property type="entry name" value="SLR1288 PROTEIN"/>
    <property type="match status" value="1"/>
</dbReference>
<feature type="domain" description="CAAX prenyl protease 2/Lysostaphin resistance protein A-like" evidence="2">
    <location>
        <begin position="132"/>
        <end position="228"/>
    </location>
</feature>